<organism evidence="2 3">
    <name type="scientific">Chrysochromulina tobinii</name>
    <dbReference type="NCBI Taxonomy" id="1460289"/>
    <lineage>
        <taxon>Eukaryota</taxon>
        <taxon>Haptista</taxon>
        <taxon>Haptophyta</taxon>
        <taxon>Prymnesiophyceae</taxon>
        <taxon>Prymnesiales</taxon>
        <taxon>Chrysochromulinaceae</taxon>
        <taxon>Chrysochromulina</taxon>
    </lineage>
</organism>
<keyword evidence="3" id="KW-1185">Reference proteome</keyword>
<dbReference type="AlphaFoldDB" id="A0A0M0JUH8"/>
<feature type="region of interest" description="Disordered" evidence="1">
    <location>
        <begin position="205"/>
        <end position="252"/>
    </location>
</feature>
<sequence>MKRYVLRKKKTDHEEELKLYQDYQWEAAASRISQLPDVDKSGAQKFAQELALELKRCYLSGELNEPEREDRDEPCFHSDIEHALKKLEDRGNQFALDKKFVRERPGYPNLRDPRGHNTNPDFISTKRGSVGYFVIEAKYSRLFSNKAARDRYKGQQADYLSCPDCEGVILIAYNEQCTSLDARRVLREELQGVLDMRAVAVGVVKTDEVAPDPPSSPTDTDEDGGDLSGGELSGDEEEGEDGGGMTPPMPDEAIQHSTELLEGLVYKDGQPDNRLLEVWRCLDAEEAQAGRDRILDQCFFDVPKYMLKIRDYLHDKTHRLSTSDDIPQMLAGGSTQMGKTMFVVIGVCVAKKLQAASVVITHKVAGRNSLATKITEAKGSVYRILQSLQRDGSGDGRFIIFMDEADAMLRTEDGSLKLEQAIEKLKQTTSSYRGAQLIVNISATLMPAEKIWFDFAQERTWYECTVVKVRFKKDGNDDERTADDVEYLLSPSENSFSSL</sequence>
<evidence type="ECO:0000313" key="3">
    <source>
        <dbReference type="Proteomes" id="UP000037460"/>
    </source>
</evidence>
<evidence type="ECO:0000313" key="2">
    <source>
        <dbReference type="EMBL" id="KOO29977.1"/>
    </source>
</evidence>
<accession>A0A0M0JUH8</accession>
<protein>
    <submittedName>
        <fullName evidence="2">Uncharacterized protein</fullName>
    </submittedName>
</protein>
<reference evidence="3" key="1">
    <citation type="journal article" date="2015" name="PLoS Genet.">
        <title>Genome Sequence and Transcriptome Analyses of Chrysochromulina tobin: Metabolic Tools for Enhanced Algal Fitness in the Prominent Order Prymnesiales (Haptophyceae).</title>
        <authorList>
            <person name="Hovde B.T."/>
            <person name="Deodato C.R."/>
            <person name="Hunsperger H.M."/>
            <person name="Ryken S.A."/>
            <person name="Yost W."/>
            <person name="Jha R.K."/>
            <person name="Patterson J."/>
            <person name="Monnat R.J. Jr."/>
            <person name="Barlow S.B."/>
            <person name="Starkenburg S.R."/>
            <person name="Cattolico R.A."/>
        </authorList>
    </citation>
    <scope>NUCLEOTIDE SEQUENCE</scope>
    <source>
        <strain evidence="3">CCMP291</strain>
    </source>
</reference>
<dbReference type="Proteomes" id="UP000037460">
    <property type="component" value="Unassembled WGS sequence"/>
</dbReference>
<evidence type="ECO:0000256" key="1">
    <source>
        <dbReference type="SAM" id="MobiDB-lite"/>
    </source>
</evidence>
<name>A0A0M0JUH8_9EUKA</name>
<dbReference type="EMBL" id="JWZX01002317">
    <property type="protein sequence ID" value="KOO29977.1"/>
    <property type="molecule type" value="Genomic_DNA"/>
</dbReference>
<proteinExistence type="predicted"/>
<comment type="caution">
    <text evidence="2">The sequence shown here is derived from an EMBL/GenBank/DDBJ whole genome shotgun (WGS) entry which is preliminary data.</text>
</comment>
<gene>
    <name evidence="2" type="ORF">Ctob_011715</name>
</gene>